<gene>
    <name evidence="1" type="ORF">KCG56_06435</name>
</gene>
<dbReference type="AlphaFoldDB" id="A0A9X9HWQ3"/>
<evidence type="ECO:0000313" key="2">
    <source>
        <dbReference type="Proteomes" id="UP001057305"/>
    </source>
</evidence>
<organism evidence="1 2">
    <name type="scientific">Neisseria subflava</name>
    <dbReference type="NCBI Taxonomy" id="28449"/>
    <lineage>
        <taxon>Bacteria</taxon>
        <taxon>Pseudomonadati</taxon>
        <taxon>Pseudomonadota</taxon>
        <taxon>Betaproteobacteria</taxon>
        <taxon>Neisseriales</taxon>
        <taxon>Neisseriaceae</taxon>
        <taxon>Neisseria</taxon>
    </lineage>
</organism>
<dbReference type="EMBL" id="CP073116">
    <property type="protein sequence ID" value="UTG71050.1"/>
    <property type="molecule type" value="Genomic_DNA"/>
</dbReference>
<protein>
    <submittedName>
        <fullName evidence="1">Uncharacterized protein</fullName>
    </submittedName>
</protein>
<reference evidence="1" key="1">
    <citation type="submission" date="2021-04" db="EMBL/GenBank/DDBJ databases">
        <title>Characterizing Neisseria spp. as novel respiratory pathobionts in bronchiectasis.</title>
        <authorList>
            <person name="Li L."/>
            <person name="Mac Aogain M."/>
            <person name="Xu T."/>
            <person name="Jaggi T.K."/>
            <person name="Chan L.Y."/>
            <person name="Keir H.R."/>
            <person name="Dicker A.J."/>
            <person name="Qu J."/>
            <person name="Liu Y."/>
            <person name="Chen H.S."/>
            <person name="Koh M.S."/>
            <person name="Ong T.H."/>
            <person name="Lim A.Y.H."/>
            <person name="Abisheganaden J."/>
            <person name="Low T.B."/>
            <person name="Oliver B.G."/>
            <person name="Tan N.S."/>
            <person name="Fang M."/>
            <person name="Chalmers J.D."/>
            <person name="Chotirmall S.H."/>
        </authorList>
    </citation>
    <scope>NUCLEOTIDE SEQUENCE</scope>
    <source>
        <strain evidence="1">TT0073</strain>
    </source>
</reference>
<proteinExistence type="predicted"/>
<name>A0A9X9HWQ3_NEISU</name>
<sequence length="108" mass="11625">MQSSISTQIKTIQNQAQTVTIPLELANRIMDALYYGGEFIANTGAIINTICDNMDAHPVCNAPISASRSTASLAKVIQTLVPHAENLESFDLSSELAGYIQNRPHPAP</sequence>
<accession>A0A9X9HWQ3</accession>
<dbReference type="Proteomes" id="UP001057305">
    <property type="component" value="Chromosome"/>
</dbReference>
<evidence type="ECO:0000313" key="1">
    <source>
        <dbReference type="EMBL" id="UTG71050.1"/>
    </source>
</evidence>
<dbReference type="RefSeq" id="WP_254320916.1">
    <property type="nucleotide sequence ID" value="NZ_CP073116.1"/>
</dbReference>